<protein>
    <submittedName>
        <fullName evidence="2">SMI1/KNR4 family protein</fullName>
    </submittedName>
</protein>
<evidence type="ECO:0000259" key="1">
    <source>
        <dbReference type="SMART" id="SM00860"/>
    </source>
</evidence>
<reference evidence="2 3" key="1">
    <citation type="journal article" date="2024" name="Chem. Sci.">
        <title>Discovery of a lagriamide polyketide by integrated genome mining, isotopic labeling, and untargeted metabolomics.</title>
        <authorList>
            <person name="Fergusson C.H."/>
            <person name="Saulog J."/>
            <person name="Paulo B.S."/>
            <person name="Wilson D.M."/>
            <person name="Liu D.Y."/>
            <person name="Morehouse N.J."/>
            <person name="Waterworth S."/>
            <person name="Barkei J."/>
            <person name="Gray C.A."/>
            <person name="Kwan J.C."/>
            <person name="Eustaquio A.S."/>
            <person name="Linington R.G."/>
        </authorList>
    </citation>
    <scope>NUCLEOTIDE SEQUENCE [LARGE SCALE GENOMIC DNA]</scope>
    <source>
        <strain evidence="2 3">RL17-338-BIF-B</strain>
    </source>
</reference>
<evidence type="ECO:0000313" key="2">
    <source>
        <dbReference type="EMBL" id="MEQ5837988.1"/>
    </source>
</evidence>
<feature type="domain" description="Knr4/Smi1-like" evidence="1">
    <location>
        <begin position="11"/>
        <end position="121"/>
    </location>
</feature>
<sequence length="124" mass="13381">MDVEKWLKVEGASQASINELQDIAGFELPSTYVDLLRFSNGGEGPMPLYGQFCLDRAEDAGNPKQIGLYPGRFVFGGNGGLELFAFDLTGNAPWRVLAFDGVDPDGSVRMVADDFAAFLQLIGS</sequence>
<gene>
    <name evidence="2" type="ORF">N0A02_00860</name>
</gene>
<keyword evidence="3" id="KW-1185">Reference proteome</keyword>
<evidence type="ECO:0000313" key="3">
    <source>
        <dbReference type="Proteomes" id="UP001469089"/>
    </source>
</evidence>
<dbReference type="SUPFAM" id="SSF160631">
    <property type="entry name" value="SMI1/KNR4-like"/>
    <property type="match status" value="1"/>
</dbReference>
<comment type="caution">
    <text evidence="2">The sequence shown here is derived from an EMBL/GenBank/DDBJ whole genome shotgun (WGS) entry which is preliminary data.</text>
</comment>
<organism evidence="2 3">
    <name type="scientific">Paraburkholderia acidicola</name>
    <dbReference type="NCBI Taxonomy" id="1912599"/>
    <lineage>
        <taxon>Bacteria</taxon>
        <taxon>Pseudomonadati</taxon>
        <taxon>Pseudomonadota</taxon>
        <taxon>Betaproteobacteria</taxon>
        <taxon>Burkholderiales</taxon>
        <taxon>Burkholderiaceae</taxon>
        <taxon>Paraburkholderia</taxon>
    </lineage>
</organism>
<name>A0ABV1LF74_9BURK</name>
<dbReference type="EMBL" id="JAOALG010000001">
    <property type="protein sequence ID" value="MEQ5837988.1"/>
    <property type="molecule type" value="Genomic_DNA"/>
</dbReference>
<dbReference type="Pfam" id="PF09346">
    <property type="entry name" value="SMI1_KNR4"/>
    <property type="match status" value="1"/>
</dbReference>
<proteinExistence type="predicted"/>
<dbReference type="Proteomes" id="UP001469089">
    <property type="component" value="Unassembled WGS sequence"/>
</dbReference>
<dbReference type="SMART" id="SM00860">
    <property type="entry name" value="SMI1_KNR4"/>
    <property type="match status" value="1"/>
</dbReference>
<dbReference type="RefSeq" id="WP_349540903.1">
    <property type="nucleotide sequence ID" value="NZ_JAOALG010000001.1"/>
</dbReference>
<dbReference type="InterPro" id="IPR018958">
    <property type="entry name" value="Knr4/Smi1-like_dom"/>
</dbReference>
<dbReference type="InterPro" id="IPR037883">
    <property type="entry name" value="Knr4/Smi1-like_sf"/>
</dbReference>
<dbReference type="Gene3D" id="3.40.1580.10">
    <property type="entry name" value="SMI1/KNR4-like"/>
    <property type="match status" value="1"/>
</dbReference>
<accession>A0ABV1LF74</accession>